<comment type="similarity">
    <text evidence="2">Belongs to the YkuD family.</text>
</comment>
<evidence type="ECO:0000256" key="2">
    <source>
        <dbReference type="ARBA" id="ARBA00005992"/>
    </source>
</evidence>
<dbReference type="InterPro" id="IPR005490">
    <property type="entry name" value="LD_TPept_cat_dom"/>
</dbReference>
<organism evidence="9 10">
    <name type="scientific">Methylosinus sporium</name>
    <dbReference type="NCBI Taxonomy" id="428"/>
    <lineage>
        <taxon>Bacteria</taxon>
        <taxon>Pseudomonadati</taxon>
        <taxon>Pseudomonadota</taxon>
        <taxon>Alphaproteobacteria</taxon>
        <taxon>Hyphomicrobiales</taxon>
        <taxon>Methylocystaceae</taxon>
        <taxon>Methylosinus</taxon>
    </lineage>
</organism>
<keyword evidence="3" id="KW-0808">Transferase</keyword>
<dbReference type="EMBL" id="PUIV01000012">
    <property type="protein sequence ID" value="PWB94027.1"/>
    <property type="molecule type" value="Genomic_DNA"/>
</dbReference>
<dbReference type="InterPro" id="IPR038063">
    <property type="entry name" value="Transpep_catalytic_dom"/>
</dbReference>
<keyword evidence="10" id="KW-1185">Reference proteome</keyword>
<keyword evidence="6 7" id="KW-0961">Cell wall biogenesis/degradation</keyword>
<protein>
    <recommendedName>
        <fullName evidence="8">L,D-TPase catalytic domain-containing protein</fullName>
    </recommendedName>
</protein>
<dbReference type="PANTHER" id="PTHR36699">
    <property type="entry name" value="LD-TRANSPEPTIDASE"/>
    <property type="match status" value="1"/>
</dbReference>
<proteinExistence type="inferred from homology"/>
<evidence type="ECO:0000313" key="9">
    <source>
        <dbReference type="EMBL" id="PWB94027.1"/>
    </source>
</evidence>
<accession>A0A2U1SQY1</accession>
<dbReference type="GO" id="GO:0016740">
    <property type="term" value="F:transferase activity"/>
    <property type="evidence" value="ECO:0007669"/>
    <property type="project" value="UniProtKB-KW"/>
</dbReference>
<evidence type="ECO:0000256" key="7">
    <source>
        <dbReference type="PROSITE-ProRule" id="PRU01373"/>
    </source>
</evidence>
<evidence type="ECO:0000256" key="5">
    <source>
        <dbReference type="ARBA" id="ARBA00022984"/>
    </source>
</evidence>
<evidence type="ECO:0000256" key="6">
    <source>
        <dbReference type="ARBA" id="ARBA00023316"/>
    </source>
</evidence>
<dbReference type="GO" id="GO:0071555">
    <property type="term" value="P:cell wall organization"/>
    <property type="evidence" value="ECO:0007669"/>
    <property type="project" value="UniProtKB-UniRule"/>
</dbReference>
<feature type="active site" description="Nucleophile" evidence="7">
    <location>
        <position position="276"/>
    </location>
</feature>
<comment type="caution">
    <text evidence="9">The sequence shown here is derived from an EMBL/GenBank/DDBJ whole genome shotgun (WGS) entry which is preliminary data.</text>
</comment>
<evidence type="ECO:0000313" key="10">
    <source>
        <dbReference type="Proteomes" id="UP000245137"/>
    </source>
</evidence>
<dbReference type="CDD" id="cd16913">
    <property type="entry name" value="YkuD_like"/>
    <property type="match status" value="1"/>
</dbReference>
<dbReference type="AlphaFoldDB" id="A0A2U1SQY1"/>
<evidence type="ECO:0000256" key="1">
    <source>
        <dbReference type="ARBA" id="ARBA00004752"/>
    </source>
</evidence>
<evidence type="ECO:0000259" key="8">
    <source>
        <dbReference type="PROSITE" id="PS52029"/>
    </source>
</evidence>
<evidence type="ECO:0000256" key="4">
    <source>
        <dbReference type="ARBA" id="ARBA00022960"/>
    </source>
</evidence>
<dbReference type="Proteomes" id="UP000245137">
    <property type="component" value="Unassembled WGS sequence"/>
</dbReference>
<keyword evidence="5 7" id="KW-0573">Peptidoglycan synthesis</keyword>
<reference evidence="9 10" key="1">
    <citation type="journal article" date="2018" name="Appl. Microbiol. Biotechnol.">
        <title>Co-cultivation of the strictly anaerobic methanogen Methanosarcina barkeri with aerobic methanotrophs in an oxygen-limited membrane bioreactor.</title>
        <authorList>
            <person name="In 't Zandt M.H."/>
            <person name="van den Bosch T.J.M."/>
            <person name="Rijkers R."/>
            <person name="van Kessel M.A.H.J."/>
            <person name="Jetten M.S.M."/>
            <person name="Welte C.U."/>
        </authorList>
    </citation>
    <scope>NUCLEOTIDE SEQUENCE [LARGE SCALE GENOMIC DNA]</scope>
    <source>
        <strain evidence="9 10">DSM 17706</strain>
    </source>
</reference>
<dbReference type="GO" id="GO:0004180">
    <property type="term" value="F:carboxypeptidase activity"/>
    <property type="evidence" value="ECO:0007669"/>
    <property type="project" value="UniProtKB-ARBA"/>
</dbReference>
<dbReference type="PANTHER" id="PTHR36699:SF1">
    <property type="entry name" value="L,D-TRANSPEPTIDASE YAFK-RELATED"/>
    <property type="match status" value="1"/>
</dbReference>
<dbReference type="GO" id="GO:0009252">
    <property type="term" value="P:peptidoglycan biosynthetic process"/>
    <property type="evidence" value="ECO:0007669"/>
    <property type="project" value="UniProtKB-UniPathway"/>
</dbReference>
<dbReference type="RefSeq" id="WP_108917087.1">
    <property type="nucleotide sequence ID" value="NZ_BGJY01000002.1"/>
</dbReference>
<dbReference type="GO" id="GO:0008360">
    <property type="term" value="P:regulation of cell shape"/>
    <property type="evidence" value="ECO:0007669"/>
    <property type="project" value="UniProtKB-UniRule"/>
</dbReference>
<evidence type="ECO:0000256" key="3">
    <source>
        <dbReference type="ARBA" id="ARBA00022679"/>
    </source>
</evidence>
<name>A0A2U1SQY1_METSR</name>
<comment type="pathway">
    <text evidence="1 7">Cell wall biogenesis; peptidoglycan biosynthesis.</text>
</comment>
<dbReference type="Pfam" id="PF03734">
    <property type="entry name" value="YkuD"/>
    <property type="match status" value="1"/>
</dbReference>
<sequence length="382" mass="41322">MPSKPSRPILLAMALALSAVEIGVFATFAWRGPALREEGPRPSIAEPRAIPFGPMLQNLRGAIVETARLAEPAAPAEIEEPPTSPPRARPPSFLAALPPLAPLEPTLAIPVAPGEAPLPPARPRNLPAEPSAATALPPVAVSPPAATQALALAETPPAHDQAAPRRDDGNFRLGAAVYVRIFKKEGELELWRKQGERYALYRTYPICKWSGRLGPKLKSGDYQSPEGFYSVSARQLNPNSHYHRAFDIGFPNAFDKQNGRTGAALMVHGACKSVGCFAMTDRVIDEIYGAVEAALRGGQHEVPVHIFPFRMTDLALAKETQGDWTNLWAAPPEHQQWSGFWQNLKEGYDLFEQTGEPPTAYACGSRYAFGAAGGSCRRIAGW</sequence>
<gene>
    <name evidence="9" type="ORF">C5689_09720</name>
</gene>
<dbReference type="PROSITE" id="PS52029">
    <property type="entry name" value="LD_TPASE"/>
    <property type="match status" value="1"/>
</dbReference>
<dbReference type="UniPathway" id="UPA00219"/>
<feature type="active site" description="Proton donor/acceptor" evidence="7">
    <location>
        <position position="268"/>
    </location>
</feature>
<dbReference type="SUPFAM" id="SSF141523">
    <property type="entry name" value="L,D-transpeptidase catalytic domain-like"/>
    <property type="match status" value="1"/>
</dbReference>
<dbReference type="OrthoDB" id="9809748at2"/>
<feature type="domain" description="L,D-TPase catalytic" evidence="8">
    <location>
        <begin position="177"/>
        <end position="307"/>
    </location>
</feature>
<keyword evidence="4 7" id="KW-0133">Cell shape</keyword>